<sequence length="60" mass="7301">MEAESKGHKSNIKKKKLHSCNKRFPFDVEKTRINNYDLTYRQFLNILFIRNKIFSLRLQV</sequence>
<dbReference type="Proteomes" id="UP000829196">
    <property type="component" value="Unassembled WGS sequence"/>
</dbReference>
<keyword evidence="3" id="KW-1185">Reference proteome</keyword>
<protein>
    <recommendedName>
        <fullName evidence="1">Ycf2 N-terminal domain-containing protein</fullName>
    </recommendedName>
</protein>
<comment type="caution">
    <text evidence="2">The sequence shown here is derived from an EMBL/GenBank/DDBJ whole genome shotgun (WGS) entry which is preliminary data.</text>
</comment>
<evidence type="ECO:0000313" key="2">
    <source>
        <dbReference type="EMBL" id="KAI0513682.1"/>
    </source>
</evidence>
<accession>A0A8T3BK28</accession>
<dbReference type="Pfam" id="PF05695">
    <property type="entry name" value="Ycf2"/>
    <property type="match status" value="1"/>
</dbReference>
<dbReference type="AlphaFoldDB" id="A0A8T3BK28"/>
<reference evidence="2" key="1">
    <citation type="journal article" date="2022" name="Front. Genet.">
        <title>Chromosome-Scale Assembly of the Dendrobium nobile Genome Provides Insights Into the Molecular Mechanism of the Biosynthesis of the Medicinal Active Ingredient of Dendrobium.</title>
        <authorList>
            <person name="Xu Q."/>
            <person name="Niu S.-C."/>
            <person name="Li K.-L."/>
            <person name="Zheng P.-J."/>
            <person name="Zhang X.-J."/>
            <person name="Jia Y."/>
            <person name="Liu Y."/>
            <person name="Niu Y.-X."/>
            <person name="Yu L.-H."/>
            <person name="Chen D.-F."/>
            <person name="Zhang G.-Q."/>
        </authorList>
    </citation>
    <scope>NUCLEOTIDE SEQUENCE</scope>
    <source>
        <tissue evidence="2">Leaf</tissue>
    </source>
</reference>
<dbReference type="OrthoDB" id="731787at2759"/>
<gene>
    <name evidence="2" type="ORF">KFK09_009712</name>
</gene>
<name>A0A8T3BK28_DENNO</name>
<organism evidence="2 3">
    <name type="scientific">Dendrobium nobile</name>
    <name type="common">Orchid</name>
    <dbReference type="NCBI Taxonomy" id="94219"/>
    <lineage>
        <taxon>Eukaryota</taxon>
        <taxon>Viridiplantae</taxon>
        <taxon>Streptophyta</taxon>
        <taxon>Embryophyta</taxon>
        <taxon>Tracheophyta</taxon>
        <taxon>Spermatophyta</taxon>
        <taxon>Magnoliopsida</taxon>
        <taxon>Liliopsida</taxon>
        <taxon>Asparagales</taxon>
        <taxon>Orchidaceae</taxon>
        <taxon>Epidendroideae</taxon>
        <taxon>Malaxideae</taxon>
        <taxon>Dendrobiinae</taxon>
        <taxon>Dendrobium</taxon>
    </lineage>
</organism>
<evidence type="ECO:0000313" key="3">
    <source>
        <dbReference type="Proteomes" id="UP000829196"/>
    </source>
</evidence>
<dbReference type="EMBL" id="JAGYWB010000008">
    <property type="protein sequence ID" value="KAI0513682.1"/>
    <property type="molecule type" value="Genomic_DNA"/>
</dbReference>
<evidence type="ECO:0000259" key="1">
    <source>
        <dbReference type="Pfam" id="PF05695"/>
    </source>
</evidence>
<feature type="domain" description="Ycf2 N-terminal" evidence="1">
    <location>
        <begin position="13"/>
        <end position="56"/>
    </location>
</feature>
<dbReference type="InterPro" id="IPR056777">
    <property type="entry name" value="Ycf2_N"/>
</dbReference>
<proteinExistence type="predicted"/>